<dbReference type="Pfam" id="PF01936">
    <property type="entry name" value="NYN"/>
    <property type="match status" value="1"/>
</dbReference>
<reference evidence="2" key="1">
    <citation type="journal article" date="2014" name="Front. Microbiol.">
        <title>High frequency of phylogenetically diverse reductive dehalogenase-homologous genes in deep subseafloor sedimentary metagenomes.</title>
        <authorList>
            <person name="Kawai M."/>
            <person name="Futagami T."/>
            <person name="Toyoda A."/>
            <person name="Takaki Y."/>
            <person name="Nishi S."/>
            <person name="Hori S."/>
            <person name="Arai W."/>
            <person name="Tsubouchi T."/>
            <person name="Morono Y."/>
            <person name="Uchiyama I."/>
            <person name="Ito T."/>
            <person name="Fujiyama A."/>
            <person name="Inagaki F."/>
            <person name="Takami H."/>
        </authorList>
    </citation>
    <scope>NUCLEOTIDE SEQUENCE</scope>
    <source>
        <strain evidence="2">Expedition CK06-06</strain>
    </source>
</reference>
<sequence>MVKDRSSGKFVDIDTYLATEISPIIEIYKDQISHFYLGSGDKDFHALIEKAKGYNIPTSLIVIEDSNLSNDFANLVSNVIYLY</sequence>
<protein>
    <recommendedName>
        <fullName evidence="1">NYN domain-containing protein</fullName>
    </recommendedName>
</protein>
<dbReference type="InterPro" id="IPR021139">
    <property type="entry name" value="NYN"/>
</dbReference>
<accession>X1F0V4</accession>
<name>X1F0V4_9ZZZZ</name>
<feature type="domain" description="NYN" evidence="1">
    <location>
        <begin position="8"/>
        <end position="81"/>
    </location>
</feature>
<dbReference type="EMBL" id="BARU01006957">
    <property type="protein sequence ID" value="GAH39266.1"/>
    <property type="molecule type" value="Genomic_DNA"/>
</dbReference>
<gene>
    <name evidence="2" type="ORF">S03H2_13710</name>
</gene>
<dbReference type="Gene3D" id="3.40.50.1010">
    <property type="entry name" value="5'-nuclease"/>
    <property type="match status" value="1"/>
</dbReference>
<dbReference type="GO" id="GO:0004540">
    <property type="term" value="F:RNA nuclease activity"/>
    <property type="evidence" value="ECO:0007669"/>
    <property type="project" value="InterPro"/>
</dbReference>
<evidence type="ECO:0000313" key="2">
    <source>
        <dbReference type="EMBL" id="GAH39266.1"/>
    </source>
</evidence>
<comment type="caution">
    <text evidence="2">The sequence shown here is derived from an EMBL/GenBank/DDBJ whole genome shotgun (WGS) entry which is preliminary data.</text>
</comment>
<dbReference type="AlphaFoldDB" id="X1F0V4"/>
<proteinExistence type="predicted"/>
<evidence type="ECO:0000259" key="1">
    <source>
        <dbReference type="Pfam" id="PF01936"/>
    </source>
</evidence>
<organism evidence="2">
    <name type="scientific">marine sediment metagenome</name>
    <dbReference type="NCBI Taxonomy" id="412755"/>
    <lineage>
        <taxon>unclassified sequences</taxon>
        <taxon>metagenomes</taxon>
        <taxon>ecological metagenomes</taxon>
    </lineage>
</organism>